<dbReference type="FunFam" id="3.30.470.20:FF:000037">
    <property type="entry name" value="Phosphoribosylaminoimidazole carboxylase, chloroplastic"/>
    <property type="match status" value="1"/>
</dbReference>
<dbReference type="Pfam" id="PF02222">
    <property type="entry name" value="ATP-grasp"/>
    <property type="match status" value="1"/>
</dbReference>
<dbReference type="GO" id="GO:0005524">
    <property type="term" value="F:ATP binding"/>
    <property type="evidence" value="ECO:0007669"/>
    <property type="project" value="UniProtKB-UniRule"/>
</dbReference>
<keyword evidence="3" id="KW-0210">Decarboxylase</keyword>
<feature type="binding site" evidence="6">
    <location>
        <begin position="285"/>
        <end position="286"/>
    </location>
    <ligand>
        <name>ATP</name>
        <dbReference type="ChEBI" id="CHEBI:30616"/>
    </ligand>
</feature>
<comment type="caution">
    <text evidence="6">Lacks conserved residue(s) required for the propagation of feature annotation.</text>
</comment>
<comment type="pathway">
    <text evidence="6 7">Purine metabolism; IMP biosynthesis via de novo pathway; 5-amino-1-(5-phospho-D-ribosyl)imidazole-4-carboxylate from 5-amino-1-(5-phospho-D-ribosyl)imidazole (N5-CAIR route): step 1/2.</text>
</comment>
<protein>
    <recommendedName>
        <fullName evidence="6 7">N5-carboxyaminoimidazole ribonucleotide synthase</fullName>
        <shortName evidence="6 7">N5-CAIR synthase</shortName>
        <ecNumber evidence="6 7">6.3.4.18</ecNumber>
    </recommendedName>
    <alternativeName>
        <fullName evidence="6 7">5-(carboxyamino)imidazole ribonucleotide synthetase</fullName>
    </alternativeName>
</protein>
<dbReference type="InterPro" id="IPR016185">
    <property type="entry name" value="PreATP-grasp_dom_sf"/>
</dbReference>
<comment type="catalytic activity">
    <reaction evidence="6 7">
        <text>5-amino-1-(5-phospho-beta-D-ribosyl)imidazole + hydrogencarbonate + ATP = 5-carboxyamino-1-(5-phospho-D-ribosyl)imidazole + ADP + phosphate + 2 H(+)</text>
        <dbReference type="Rhea" id="RHEA:19317"/>
        <dbReference type="ChEBI" id="CHEBI:15378"/>
        <dbReference type="ChEBI" id="CHEBI:17544"/>
        <dbReference type="ChEBI" id="CHEBI:30616"/>
        <dbReference type="ChEBI" id="CHEBI:43474"/>
        <dbReference type="ChEBI" id="CHEBI:58730"/>
        <dbReference type="ChEBI" id="CHEBI:137981"/>
        <dbReference type="ChEBI" id="CHEBI:456216"/>
        <dbReference type="EC" id="6.3.4.18"/>
    </reaction>
</comment>
<evidence type="ECO:0000256" key="1">
    <source>
        <dbReference type="ARBA" id="ARBA00022741"/>
    </source>
</evidence>
<dbReference type="InterPro" id="IPR013815">
    <property type="entry name" value="ATP_grasp_subdomain_1"/>
</dbReference>
<dbReference type="GO" id="GO:0034028">
    <property type="term" value="F:5-(carboxyamino)imidazole ribonucleotide synthase activity"/>
    <property type="evidence" value="ECO:0007669"/>
    <property type="project" value="UniProtKB-UniRule"/>
</dbReference>
<keyword evidence="2 6" id="KW-0658">Purine biosynthesis</keyword>
<sequence length="403" mass="45458">MFFEEFVVNYIWKGEMKRDMHHSTFGFPIKKIGIIGGGQLGKMLAQKAKQMGFYVISLDPSPECPAASVSDELIVSDFYNPEKLKEIVRKSDITTYEIEHINTAVLKDLYNKGYHIYPSPYCLEIIQDKFKQKQMFKNANLPVPRFEKVTHLNASFFEKFGFPCVQKASKGGYDGRGVVVIKSKEDLNKVLETESFVEELVDIKKELAVMVARNKRGDVKSYPVVEMVFEQSANILDFLVAPARIDEKIAQRAREVAIKVVEALDGVGVFGVELFLTKDDEILINEVAPRPHNSGHYTIEACVTSQFEQHLRAICDLPLGSTKQLSPAVMINLLGEKGYKGRPKIEGLAESLSIEGVSFHFYGKRMTAPFRKMGHVTILDDDLEVAIEKAKRVKEVLKIKAEV</sequence>
<dbReference type="InterPro" id="IPR011761">
    <property type="entry name" value="ATP-grasp"/>
</dbReference>
<dbReference type="Gene3D" id="3.40.50.20">
    <property type="match status" value="1"/>
</dbReference>
<feature type="binding site" evidence="6">
    <location>
        <begin position="198"/>
        <end position="201"/>
    </location>
    <ligand>
        <name>ATP</name>
        <dbReference type="ChEBI" id="CHEBI:30616"/>
    </ligand>
</feature>
<dbReference type="InterPro" id="IPR054350">
    <property type="entry name" value="PurT/PurK_preATP-grasp"/>
</dbReference>
<dbReference type="UniPathway" id="UPA00074">
    <property type="reaction ID" value="UER00942"/>
</dbReference>
<comment type="function">
    <text evidence="6">Catalyzes the ATP-dependent conversion of 5-aminoimidazole ribonucleotide (AIR) and HCO(3)(-) to N5-carboxyaminoimidazole ribonucleotide (N5-CAIR).</text>
</comment>
<dbReference type="InterPro" id="IPR040686">
    <property type="entry name" value="PurK_C"/>
</dbReference>
<keyword evidence="4 6" id="KW-0067">ATP-binding</keyword>
<feature type="domain" description="ATP-grasp" evidence="8">
    <location>
        <begin position="133"/>
        <end position="315"/>
    </location>
</feature>
<dbReference type="AlphaFoldDB" id="A0A7C5V3H1"/>
<dbReference type="EC" id="6.3.4.18" evidence="6 7"/>
<dbReference type="NCBIfam" id="TIGR01161">
    <property type="entry name" value="purK"/>
    <property type="match status" value="1"/>
</dbReference>
<evidence type="ECO:0000256" key="3">
    <source>
        <dbReference type="ARBA" id="ARBA00022793"/>
    </source>
</evidence>
<evidence type="ECO:0000313" key="9">
    <source>
        <dbReference type="EMBL" id="HHS02667.1"/>
    </source>
</evidence>
<dbReference type="PROSITE" id="PS50975">
    <property type="entry name" value="ATP_GRASP"/>
    <property type="match status" value="1"/>
</dbReference>
<organism evidence="9">
    <name type="scientific">Caldicellulosiruptor owensensis</name>
    <dbReference type="NCBI Taxonomy" id="55205"/>
    <lineage>
        <taxon>Bacteria</taxon>
        <taxon>Bacillati</taxon>
        <taxon>Bacillota</taxon>
        <taxon>Bacillota incertae sedis</taxon>
        <taxon>Caldicellulosiruptorales</taxon>
        <taxon>Caldicellulosiruptoraceae</taxon>
        <taxon>Caldicellulosiruptor</taxon>
    </lineage>
</organism>
<dbReference type="PANTHER" id="PTHR11609">
    <property type="entry name" value="PURINE BIOSYNTHESIS PROTEIN 6/7, PUR6/7"/>
    <property type="match status" value="1"/>
</dbReference>
<name>A0A7C5V3H1_9FIRM</name>
<dbReference type="GO" id="GO:0006189">
    <property type="term" value="P:'de novo' IMP biosynthetic process"/>
    <property type="evidence" value="ECO:0007669"/>
    <property type="project" value="UniProtKB-UniRule"/>
</dbReference>
<reference evidence="9" key="1">
    <citation type="journal article" date="2020" name="mSystems">
        <title>Genome- and Community-Level Interaction Insights into Carbon Utilization and Element Cycling Functions of Hydrothermarchaeota in Hydrothermal Sediment.</title>
        <authorList>
            <person name="Zhou Z."/>
            <person name="Liu Y."/>
            <person name="Xu W."/>
            <person name="Pan J."/>
            <person name="Luo Z.H."/>
            <person name="Li M."/>
        </authorList>
    </citation>
    <scope>NUCLEOTIDE SEQUENCE [LARGE SCALE GENOMIC DNA]</scope>
    <source>
        <strain evidence="9">SpSt-102</strain>
    </source>
</reference>
<comment type="function">
    <text evidence="7">Catalyzes the ATP-dependent conversion of 5-aminoimidazole ribonucleotide (AIR) and HCO(3)- to N5-carboxyaminoimidazole ribonucleotide (N5-CAIR).</text>
</comment>
<evidence type="ECO:0000256" key="2">
    <source>
        <dbReference type="ARBA" id="ARBA00022755"/>
    </source>
</evidence>
<feature type="binding site" evidence="6">
    <location>
        <position position="167"/>
    </location>
    <ligand>
        <name>ATP</name>
        <dbReference type="ChEBI" id="CHEBI:30616"/>
    </ligand>
</feature>
<dbReference type="Gene3D" id="3.30.470.20">
    <property type="entry name" value="ATP-grasp fold, B domain"/>
    <property type="match status" value="1"/>
</dbReference>
<keyword evidence="1 6" id="KW-0547">Nucleotide-binding</keyword>
<dbReference type="Pfam" id="PF17769">
    <property type="entry name" value="PurK_C"/>
    <property type="match status" value="1"/>
</dbReference>
<dbReference type="EMBL" id="DRUZ01000107">
    <property type="protein sequence ID" value="HHS02667.1"/>
    <property type="molecule type" value="Genomic_DNA"/>
</dbReference>
<gene>
    <name evidence="6 7" type="primary">purK</name>
    <name evidence="9" type="ORF">ENL71_09390</name>
</gene>
<evidence type="ECO:0000256" key="5">
    <source>
        <dbReference type="ARBA" id="ARBA00023239"/>
    </source>
</evidence>
<dbReference type="GO" id="GO:0004638">
    <property type="term" value="F:phosphoribosylaminoimidazole carboxylase activity"/>
    <property type="evidence" value="ECO:0007669"/>
    <property type="project" value="InterPro"/>
</dbReference>
<proteinExistence type="inferred from homology"/>
<comment type="similarity">
    <text evidence="6 7">Belongs to the PurK/PurT family.</text>
</comment>
<comment type="subunit">
    <text evidence="6 7">Homodimer.</text>
</comment>
<comment type="caution">
    <text evidence="9">The sequence shown here is derived from an EMBL/GenBank/DDBJ whole genome shotgun (WGS) entry which is preliminary data.</text>
</comment>
<keyword evidence="5" id="KW-0456">Lyase</keyword>
<dbReference type="SUPFAM" id="SSF56059">
    <property type="entry name" value="Glutathione synthetase ATP-binding domain-like"/>
    <property type="match status" value="1"/>
</dbReference>
<dbReference type="HAMAP" id="MF_01928">
    <property type="entry name" value="PurK"/>
    <property type="match status" value="1"/>
</dbReference>
<dbReference type="InterPro" id="IPR005875">
    <property type="entry name" value="PurK"/>
</dbReference>
<dbReference type="InterPro" id="IPR011054">
    <property type="entry name" value="Rudment_hybrid_motif"/>
</dbReference>
<dbReference type="PANTHER" id="PTHR11609:SF5">
    <property type="entry name" value="PHOSPHORIBOSYLAMINOIMIDAZOLE CARBOXYLASE"/>
    <property type="match status" value="1"/>
</dbReference>
<dbReference type="GO" id="GO:0005829">
    <property type="term" value="C:cytosol"/>
    <property type="evidence" value="ECO:0007669"/>
    <property type="project" value="TreeGrafter"/>
</dbReference>
<dbReference type="SUPFAM" id="SSF52440">
    <property type="entry name" value="PreATP-grasp domain"/>
    <property type="match status" value="1"/>
</dbReference>
<feature type="binding site" evidence="6">
    <location>
        <position position="129"/>
    </location>
    <ligand>
        <name>ATP</name>
        <dbReference type="ChEBI" id="CHEBI:30616"/>
    </ligand>
</feature>
<dbReference type="SUPFAM" id="SSF51246">
    <property type="entry name" value="Rudiment single hybrid motif"/>
    <property type="match status" value="1"/>
</dbReference>
<evidence type="ECO:0000259" key="8">
    <source>
        <dbReference type="PROSITE" id="PS50975"/>
    </source>
</evidence>
<dbReference type="GO" id="GO:0046872">
    <property type="term" value="F:metal ion binding"/>
    <property type="evidence" value="ECO:0007669"/>
    <property type="project" value="InterPro"/>
</dbReference>
<evidence type="ECO:0000256" key="7">
    <source>
        <dbReference type="RuleBase" id="RU361200"/>
    </source>
</evidence>
<accession>A0A7C5V3H1</accession>
<keyword evidence="6 7" id="KW-0436">Ligase</keyword>
<dbReference type="NCBIfam" id="NF004679">
    <property type="entry name" value="PRK06019.1-5"/>
    <property type="match status" value="1"/>
</dbReference>
<dbReference type="Gene3D" id="3.30.1490.20">
    <property type="entry name" value="ATP-grasp fold, A domain"/>
    <property type="match status" value="1"/>
</dbReference>
<feature type="binding site" evidence="6">
    <location>
        <position position="206"/>
    </location>
    <ligand>
        <name>ATP</name>
        <dbReference type="ChEBI" id="CHEBI:30616"/>
    </ligand>
</feature>
<evidence type="ECO:0000256" key="6">
    <source>
        <dbReference type="HAMAP-Rule" id="MF_01928"/>
    </source>
</evidence>
<dbReference type="Pfam" id="PF22660">
    <property type="entry name" value="RS_preATP-grasp-like"/>
    <property type="match status" value="1"/>
</dbReference>
<evidence type="ECO:0000256" key="4">
    <source>
        <dbReference type="ARBA" id="ARBA00022840"/>
    </source>
</evidence>
<dbReference type="InterPro" id="IPR003135">
    <property type="entry name" value="ATP-grasp_carboxylate-amine"/>
</dbReference>